<evidence type="ECO:0000256" key="1">
    <source>
        <dbReference type="SAM" id="Phobius"/>
    </source>
</evidence>
<dbReference type="Proteomes" id="UP000548582">
    <property type="component" value="Unassembled WGS sequence"/>
</dbReference>
<evidence type="ECO:0000313" key="3">
    <source>
        <dbReference type="Proteomes" id="UP000548582"/>
    </source>
</evidence>
<dbReference type="Pfam" id="PF11911">
    <property type="entry name" value="DUF3429"/>
    <property type="match status" value="1"/>
</dbReference>
<feature type="transmembrane region" description="Helical" evidence="1">
    <location>
        <begin position="12"/>
        <end position="31"/>
    </location>
</feature>
<sequence length="154" mass="15697">MTDAPIPAAALRLGLAGLIPTVAVLAAMGMLPGWRLLAAGIGIAYGAVILSFVGGAWWGIAAARAEGTAQGRLLAIAVLPSFPAWLALLLPPVPGLVLLGLAFLALLPADARLAREGLAPPWWFALRRVLSVAMAALHLAMAGWLVLSGPAFPG</sequence>
<dbReference type="EMBL" id="JABBKX010000001">
    <property type="protein sequence ID" value="NMJ40193.1"/>
    <property type="molecule type" value="Genomic_DNA"/>
</dbReference>
<evidence type="ECO:0000313" key="2">
    <source>
        <dbReference type="EMBL" id="NMJ40193.1"/>
    </source>
</evidence>
<keyword evidence="3" id="KW-1185">Reference proteome</keyword>
<feature type="transmembrane region" description="Helical" evidence="1">
    <location>
        <begin position="125"/>
        <end position="147"/>
    </location>
</feature>
<comment type="caution">
    <text evidence="2">The sequence shown here is derived from an EMBL/GenBank/DDBJ whole genome shotgun (WGS) entry which is preliminary data.</text>
</comment>
<keyword evidence="1" id="KW-0812">Transmembrane</keyword>
<dbReference type="RefSeq" id="WP_170052465.1">
    <property type="nucleotide sequence ID" value="NZ_JABBKX010000001.1"/>
</dbReference>
<reference evidence="2 3" key="1">
    <citation type="submission" date="2020-03" db="EMBL/GenBank/DDBJ databases">
        <authorList>
            <person name="Sun Q."/>
        </authorList>
    </citation>
    <scope>NUCLEOTIDE SEQUENCE [LARGE SCALE GENOMIC DNA]</scope>
    <source>
        <strain evidence="2 3">JC162</strain>
    </source>
</reference>
<dbReference type="InterPro" id="IPR021836">
    <property type="entry name" value="DUF3429"/>
</dbReference>
<protein>
    <submittedName>
        <fullName evidence="2">DUF3429 domain-containing protein</fullName>
    </submittedName>
</protein>
<dbReference type="AlphaFoldDB" id="A0A848E9P8"/>
<feature type="transmembrane region" description="Helical" evidence="1">
    <location>
        <begin position="37"/>
        <end position="61"/>
    </location>
</feature>
<accession>A0A848E9P8</accession>
<keyword evidence="1" id="KW-0472">Membrane</keyword>
<dbReference type="PANTHER" id="PTHR15887:SF1">
    <property type="entry name" value="TRANSMEMBRANE PROTEIN 69"/>
    <property type="match status" value="1"/>
</dbReference>
<gene>
    <name evidence="2" type="ORF">GWK16_02995</name>
</gene>
<name>A0A848E9P8_9PROT</name>
<proteinExistence type="predicted"/>
<keyword evidence="1" id="KW-1133">Transmembrane helix</keyword>
<dbReference type="PANTHER" id="PTHR15887">
    <property type="entry name" value="TRANSMEMBRANE PROTEIN 69"/>
    <property type="match status" value="1"/>
</dbReference>
<organism evidence="2 3">
    <name type="scientific">Neoroseomonas marina</name>
    <dbReference type="NCBI Taxonomy" id="1232220"/>
    <lineage>
        <taxon>Bacteria</taxon>
        <taxon>Pseudomonadati</taxon>
        <taxon>Pseudomonadota</taxon>
        <taxon>Alphaproteobacteria</taxon>
        <taxon>Acetobacterales</taxon>
        <taxon>Acetobacteraceae</taxon>
        <taxon>Neoroseomonas</taxon>
    </lineage>
</organism>